<evidence type="ECO:0000259" key="2">
    <source>
        <dbReference type="Pfam" id="PF04909"/>
    </source>
</evidence>
<feature type="domain" description="Amidohydrolase-related" evidence="2">
    <location>
        <begin position="4"/>
        <end position="281"/>
    </location>
</feature>
<protein>
    <submittedName>
        <fullName evidence="3">L-fuconolactonase</fullName>
    </submittedName>
</protein>
<dbReference type="GO" id="GO:0016787">
    <property type="term" value="F:hydrolase activity"/>
    <property type="evidence" value="ECO:0007669"/>
    <property type="project" value="InterPro"/>
</dbReference>
<evidence type="ECO:0000313" key="4">
    <source>
        <dbReference type="Proteomes" id="UP000198510"/>
    </source>
</evidence>
<comment type="similarity">
    <text evidence="1">Belongs to the metallo-dependent hydrolases superfamily.</text>
</comment>
<evidence type="ECO:0000256" key="1">
    <source>
        <dbReference type="ARBA" id="ARBA00038310"/>
    </source>
</evidence>
<dbReference type="PANTHER" id="PTHR43569">
    <property type="entry name" value="AMIDOHYDROLASE"/>
    <property type="match status" value="1"/>
</dbReference>
<organism evidence="3 4">
    <name type="scientific">Catalinimonas alkaloidigena</name>
    <dbReference type="NCBI Taxonomy" id="1075417"/>
    <lineage>
        <taxon>Bacteria</taxon>
        <taxon>Pseudomonadati</taxon>
        <taxon>Bacteroidota</taxon>
        <taxon>Cytophagia</taxon>
        <taxon>Cytophagales</taxon>
        <taxon>Catalimonadaceae</taxon>
        <taxon>Catalinimonas</taxon>
    </lineage>
</organism>
<dbReference type="Proteomes" id="UP000198510">
    <property type="component" value="Unassembled WGS sequence"/>
</dbReference>
<dbReference type="SUPFAM" id="SSF51556">
    <property type="entry name" value="Metallo-dependent hydrolases"/>
    <property type="match status" value="1"/>
</dbReference>
<dbReference type="InterPro" id="IPR052350">
    <property type="entry name" value="Metallo-dep_Lactonases"/>
</dbReference>
<keyword evidence="4" id="KW-1185">Reference proteome</keyword>
<dbReference type="STRING" id="1075417.SAMN05421823_107216"/>
<proteinExistence type="inferred from homology"/>
<gene>
    <name evidence="3" type="ORF">SAMN05421823_107216</name>
</gene>
<dbReference type="AlphaFoldDB" id="A0A1G9M0X1"/>
<evidence type="ECO:0000313" key="3">
    <source>
        <dbReference type="EMBL" id="SDL67375.1"/>
    </source>
</evidence>
<dbReference type="PANTHER" id="PTHR43569:SF2">
    <property type="entry name" value="AMIDOHYDROLASE-RELATED DOMAIN-CONTAINING PROTEIN"/>
    <property type="match status" value="1"/>
</dbReference>
<dbReference type="Pfam" id="PF04909">
    <property type="entry name" value="Amidohydro_2"/>
    <property type="match status" value="1"/>
</dbReference>
<reference evidence="3 4" key="1">
    <citation type="submission" date="2016-10" db="EMBL/GenBank/DDBJ databases">
        <authorList>
            <person name="de Groot N.N."/>
        </authorList>
    </citation>
    <scope>NUCLEOTIDE SEQUENCE [LARGE SCALE GENOMIC DNA]</scope>
    <source>
        <strain evidence="3 4">DSM 25186</strain>
    </source>
</reference>
<name>A0A1G9M0X1_9BACT</name>
<sequence length="281" mass="32139">MHLIDTHVHIWDLENLRYTWLEGNTTLLNRTYRIEELAEPRVEAGVTGGVLVQAANTFEDTDLMLETAAQTDWIEGVVGWVPLLDPRQTEQALERYLQHPYFKGVRHLIHDEPDPQWLLQPTVLESLQLLADRNVPYDVVGVLPEHIETALQVAEKIPSLRMVFDHLNQPPIATGETYGRWGELMQEAAQHDGFYAKISGLGTTSGKLYDWTADDLEPYVAFAIEHFGTERCFCGGDWPVSLLAESYVHTWQAYQQLLQSLLDEAAQAQVFHLNARQFYRL</sequence>
<dbReference type="EMBL" id="FNFO01000007">
    <property type="protein sequence ID" value="SDL67375.1"/>
    <property type="molecule type" value="Genomic_DNA"/>
</dbReference>
<dbReference type="InterPro" id="IPR032466">
    <property type="entry name" value="Metal_Hydrolase"/>
</dbReference>
<accession>A0A1G9M0X1</accession>
<dbReference type="InterPro" id="IPR006680">
    <property type="entry name" value="Amidohydro-rel"/>
</dbReference>
<dbReference type="OrthoDB" id="5450317at2"/>
<dbReference type="Gene3D" id="3.20.20.140">
    <property type="entry name" value="Metal-dependent hydrolases"/>
    <property type="match status" value="1"/>
</dbReference>
<dbReference type="RefSeq" id="WP_089684606.1">
    <property type="nucleotide sequence ID" value="NZ_FNFO01000007.1"/>
</dbReference>